<dbReference type="AlphaFoldDB" id="A0A9W7W205"/>
<protein>
    <submittedName>
        <fullName evidence="2">Uncharacterized protein</fullName>
    </submittedName>
</protein>
<feature type="region of interest" description="Disordered" evidence="1">
    <location>
        <begin position="177"/>
        <end position="214"/>
    </location>
</feature>
<keyword evidence="3" id="KW-1185">Reference proteome</keyword>
<evidence type="ECO:0000313" key="3">
    <source>
        <dbReference type="Proteomes" id="UP001138500"/>
    </source>
</evidence>
<evidence type="ECO:0000256" key="1">
    <source>
        <dbReference type="SAM" id="MobiDB-lite"/>
    </source>
</evidence>
<organism evidence="2 3">
    <name type="scientific">Teratosphaeria destructans</name>
    <dbReference type="NCBI Taxonomy" id="418781"/>
    <lineage>
        <taxon>Eukaryota</taxon>
        <taxon>Fungi</taxon>
        <taxon>Dikarya</taxon>
        <taxon>Ascomycota</taxon>
        <taxon>Pezizomycotina</taxon>
        <taxon>Dothideomycetes</taxon>
        <taxon>Dothideomycetidae</taxon>
        <taxon>Mycosphaerellales</taxon>
        <taxon>Teratosphaeriaceae</taxon>
        <taxon>Teratosphaeria</taxon>
    </lineage>
</organism>
<evidence type="ECO:0000313" key="2">
    <source>
        <dbReference type="EMBL" id="KAH9827393.1"/>
    </source>
</evidence>
<feature type="region of interest" description="Disordered" evidence="1">
    <location>
        <begin position="390"/>
        <end position="449"/>
    </location>
</feature>
<comment type="caution">
    <text evidence="2">The sequence shown here is derived from an EMBL/GenBank/DDBJ whole genome shotgun (WGS) entry which is preliminary data.</text>
</comment>
<feature type="compositionally biased region" description="Basic and acidic residues" evidence="1">
    <location>
        <begin position="68"/>
        <end position="79"/>
    </location>
</feature>
<dbReference type="Proteomes" id="UP001138500">
    <property type="component" value="Unassembled WGS sequence"/>
</dbReference>
<feature type="region of interest" description="Disordered" evidence="1">
    <location>
        <begin position="236"/>
        <end position="264"/>
    </location>
</feature>
<sequence length="449" mass="49780">MTKSKKSHKQPKTAVQHREAHAKKGKAPPVAPVTTPEPKQKHKQEKPAQLSKKAKKPAKPKTGPGSSRGDEASTTRVKLEQPAEEWTAHMHVNPVRQPQYDHVQLALSYMIVDGPHHPLHARHAQSVLDAIHDAPEQAAHLDKVLAVLRSMGEQLRMPEEALEAEREIREAVLRSQGERLARDAQDESALLPGPTGRQGHGGMGPDLVYPAPSQPLTRYATNDYDNLLDRDFLAASHQQARSRTNPAEQRVRETRSGQEKVDREATPKFEGLLKAARGVDALFSLPDLLNLRHEDTRRLVAALFESPEDLFLANVLALSENRHHGDGREFDLPSTTSRRSKSTSLRLYLHDFQRVQQGNFKRLAFPSVWNLQQSPFARTRRPLVNMLQRSAKPTATDPLVAADHDTGIGFAGNASSGRGGYYHEDEGEDSDQASENDSDASSDFSVPSV</sequence>
<feature type="compositionally biased region" description="Polar residues" evidence="1">
    <location>
        <begin position="236"/>
        <end position="247"/>
    </location>
</feature>
<gene>
    <name evidence="2" type="ORF">Tdes44962_MAKER09724</name>
</gene>
<dbReference type="EMBL" id="RIBY02001883">
    <property type="protein sequence ID" value="KAH9827393.1"/>
    <property type="molecule type" value="Genomic_DNA"/>
</dbReference>
<feature type="compositionally biased region" description="Basic residues" evidence="1">
    <location>
        <begin position="1"/>
        <end position="11"/>
    </location>
</feature>
<feature type="compositionally biased region" description="Acidic residues" evidence="1">
    <location>
        <begin position="425"/>
        <end position="440"/>
    </location>
</feature>
<reference evidence="2 3" key="1">
    <citation type="journal article" date="2018" name="IMA Fungus">
        <title>IMA Genome-F 10: Nine draft genome sequences of Claviceps purpurea s.lat., including C. arundinis, C. humidiphila, and C. cf. spartinae, pseudomolecules for the pitch canker pathogen Fusarium circinatum, draft genome of Davidsoniella eucalypti, Grosmannia galeiformis, Quambalaria eucalypti, and Teratosphaeria destructans.</title>
        <authorList>
            <person name="Wingfield B.D."/>
            <person name="Liu M."/>
            <person name="Nguyen H.D."/>
            <person name="Lane F.A."/>
            <person name="Morgan S.W."/>
            <person name="De Vos L."/>
            <person name="Wilken P.M."/>
            <person name="Duong T.A."/>
            <person name="Aylward J."/>
            <person name="Coetzee M.P."/>
            <person name="Dadej K."/>
            <person name="De Beer Z.W."/>
            <person name="Findlay W."/>
            <person name="Havenga M."/>
            <person name="Kolarik M."/>
            <person name="Menzies J.G."/>
            <person name="Naidoo K."/>
            <person name="Pochopski O."/>
            <person name="Shoukouhi P."/>
            <person name="Santana Q.C."/>
            <person name="Seifert K.A."/>
            <person name="Soal N."/>
            <person name="Steenkamp E.T."/>
            <person name="Tatham C.T."/>
            <person name="van der Nest M.A."/>
            <person name="Wingfield M.J."/>
        </authorList>
    </citation>
    <scope>NUCLEOTIDE SEQUENCE [LARGE SCALE GENOMIC DNA]</scope>
    <source>
        <strain evidence="2">CMW44962</strain>
    </source>
</reference>
<feature type="compositionally biased region" description="Basic and acidic residues" evidence="1">
    <location>
        <begin position="249"/>
        <end position="264"/>
    </location>
</feature>
<feature type="region of interest" description="Disordered" evidence="1">
    <location>
        <begin position="1"/>
        <end position="79"/>
    </location>
</feature>
<accession>A0A9W7W205</accession>
<name>A0A9W7W205_9PEZI</name>
<reference evidence="2 3" key="2">
    <citation type="journal article" date="2021" name="Curr. Genet.">
        <title>Genetic response to nitrogen starvation in the aggressive Eucalyptus foliar pathogen Teratosphaeria destructans.</title>
        <authorList>
            <person name="Havenga M."/>
            <person name="Wingfield B.D."/>
            <person name="Wingfield M.J."/>
            <person name="Dreyer L.L."/>
            <person name="Roets F."/>
            <person name="Aylward J."/>
        </authorList>
    </citation>
    <scope>NUCLEOTIDE SEQUENCE [LARGE SCALE GENOMIC DNA]</scope>
    <source>
        <strain evidence="2">CMW44962</strain>
    </source>
</reference>
<proteinExistence type="predicted"/>
<dbReference type="OrthoDB" id="10518327at2759"/>